<reference evidence="3" key="1">
    <citation type="submission" date="2015-11" db="EMBL/GenBank/DDBJ databases">
        <title>De novo transcriptome assembly of four potential Pierce s Disease insect vectors from Arizona vineyards.</title>
        <authorList>
            <person name="Tassone E.E."/>
        </authorList>
    </citation>
    <scope>NUCLEOTIDE SEQUENCE</scope>
</reference>
<feature type="non-terminal residue" evidence="3">
    <location>
        <position position="1"/>
    </location>
</feature>
<name>A0A1B6GX89_9HEMI</name>
<keyword evidence="2" id="KW-0472">Membrane</keyword>
<organism evidence="3">
    <name type="scientific">Cuerna arida</name>
    <dbReference type="NCBI Taxonomy" id="1464854"/>
    <lineage>
        <taxon>Eukaryota</taxon>
        <taxon>Metazoa</taxon>
        <taxon>Ecdysozoa</taxon>
        <taxon>Arthropoda</taxon>
        <taxon>Hexapoda</taxon>
        <taxon>Insecta</taxon>
        <taxon>Pterygota</taxon>
        <taxon>Neoptera</taxon>
        <taxon>Paraneoptera</taxon>
        <taxon>Hemiptera</taxon>
        <taxon>Auchenorrhyncha</taxon>
        <taxon>Membracoidea</taxon>
        <taxon>Cicadellidae</taxon>
        <taxon>Cicadellinae</taxon>
        <taxon>Proconiini</taxon>
        <taxon>Cuerna</taxon>
    </lineage>
</organism>
<evidence type="ECO:0000256" key="1">
    <source>
        <dbReference type="SAM" id="MobiDB-lite"/>
    </source>
</evidence>
<dbReference type="AlphaFoldDB" id="A0A1B6GX89"/>
<keyword evidence="2" id="KW-1133">Transmembrane helix</keyword>
<feature type="transmembrane region" description="Helical" evidence="2">
    <location>
        <begin position="22"/>
        <end position="41"/>
    </location>
</feature>
<feature type="region of interest" description="Disordered" evidence="1">
    <location>
        <begin position="51"/>
        <end position="71"/>
    </location>
</feature>
<feature type="compositionally biased region" description="Low complexity" evidence="1">
    <location>
        <begin position="51"/>
        <end position="64"/>
    </location>
</feature>
<keyword evidence="2" id="KW-0812">Transmembrane</keyword>
<feature type="non-terminal residue" evidence="3">
    <location>
        <position position="161"/>
    </location>
</feature>
<protein>
    <submittedName>
        <fullName evidence="3">Uncharacterized protein</fullName>
    </submittedName>
</protein>
<dbReference type="EMBL" id="GECZ01002721">
    <property type="protein sequence ID" value="JAS67048.1"/>
    <property type="molecule type" value="Transcribed_RNA"/>
</dbReference>
<evidence type="ECO:0000256" key="2">
    <source>
        <dbReference type="SAM" id="Phobius"/>
    </source>
</evidence>
<proteinExistence type="predicted"/>
<sequence>VQIPPTDRSPGNCQQVIYRMQFLVGMWIVALGYTVVLSAPVDESSAIQVPDAPAADVGPAPEAVKSTDVSDKNSVKSSNYVAANPDATVVITPDGKLRAEIPVPGVSLKSDVPANNTKSTQLISQFIVSLLKIPLAVFTAVTNAVITSFATAEASGQVTVI</sequence>
<gene>
    <name evidence="3" type="ORF">g.48327</name>
</gene>
<evidence type="ECO:0000313" key="3">
    <source>
        <dbReference type="EMBL" id="JAS67048.1"/>
    </source>
</evidence>
<accession>A0A1B6GX89</accession>